<evidence type="ECO:0000313" key="3">
    <source>
        <dbReference type="Proteomes" id="UP000198771"/>
    </source>
</evidence>
<gene>
    <name evidence="2" type="ORF">SAMN05660653_00195</name>
</gene>
<dbReference type="RefSeq" id="WP_092116301.1">
    <property type="nucleotide sequence ID" value="NZ_FMXO01000001.1"/>
</dbReference>
<organism evidence="2 3">
    <name type="scientific">Desulfonatronum thiosulfatophilum</name>
    <dbReference type="NCBI Taxonomy" id="617002"/>
    <lineage>
        <taxon>Bacteria</taxon>
        <taxon>Pseudomonadati</taxon>
        <taxon>Thermodesulfobacteriota</taxon>
        <taxon>Desulfovibrionia</taxon>
        <taxon>Desulfovibrionales</taxon>
        <taxon>Desulfonatronaceae</taxon>
        <taxon>Desulfonatronum</taxon>
    </lineage>
</organism>
<dbReference type="AlphaFoldDB" id="A0A1G6A7Z4"/>
<evidence type="ECO:0000259" key="1">
    <source>
        <dbReference type="Pfam" id="PF13847"/>
    </source>
</evidence>
<dbReference type="Proteomes" id="UP000198771">
    <property type="component" value="Unassembled WGS sequence"/>
</dbReference>
<dbReference type="InterPro" id="IPR002052">
    <property type="entry name" value="DNA_methylase_N6_adenine_CS"/>
</dbReference>
<feature type="domain" description="Methyltransferase" evidence="1">
    <location>
        <begin position="28"/>
        <end position="157"/>
    </location>
</feature>
<dbReference type="PANTHER" id="PTHR47739">
    <property type="entry name" value="TRNA1(VAL) (ADENINE(37)-N6)-METHYLTRANSFERASE"/>
    <property type="match status" value="1"/>
</dbReference>
<dbReference type="InterPro" id="IPR025714">
    <property type="entry name" value="Methyltranfer_dom"/>
</dbReference>
<reference evidence="2 3" key="1">
    <citation type="submission" date="2016-10" db="EMBL/GenBank/DDBJ databases">
        <authorList>
            <person name="de Groot N.N."/>
        </authorList>
    </citation>
    <scope>NUCLEOTIDE SEQUENCE [LARGE SCALE GENOMIC DNA]</scope>
    <source>
        <strain evidence="2 3">ASO4-2</strain>
    </source>
</reference>
<protein>
    <submittedName>
        <fullName evidence="2">tRNA1Val (Adenine37-N6)-methyltransferase</fullName>
    </submittedName>
</protein>
<dbReference type="PANTHER" id="PTHR47739:SF1">
    <property type="entry name" value="TRNA1(VAL) (ADENINE(37)-N6)-METHYLTRANSFERASE"/>
    <property type="match status" value="1"/>
</dbReference>
<keyword evidence="2" id="KW-0808">Transferase</keyword>
<dbReference type="STRING" id="617002.SAMN05660653_00195"/>
<dbReference type="SUPFAM" id="SSF53335">
    <property type="entry name" value="S-adenosyl-L-methionine-dependent methyltransferases"/>
    <property type="match status" value="1"/>
</dbReference>
<name>A0A1G6A7Z4_9BACT</name>
<dbReference type="GO" id="GO:0003676">
    <property type="term" value="F:nucleic acid binding"/>
    <property type="evidence" value="ECO:0007669"/>
    <property type="project" value="InterPro"/>
</dbReference>
<proteinExistence type="predicted"/>
<dbReference type="PROSITE" id="PS00092">
    <property type="entry name" value="N6_MTASE"/>
    <property type="match status" value="1"/>
</dbReference>
<keyword evidence="3" id="KW-1185">Reference proteome</keyword>
<dbReference type="GO" id="GO:0032259">
    <property type="term" value="P:methylation"/>
    <property type="evidence" value="ECO:0007669"/>
    <property type="project" value="UniProtKB-KW"/>
</dbReference>
<dbReference type="CDD" id="cd02440">
    <property type="entry name" value="AdoMet_MTases"/>
    <property type="match status" value="1"/>
</dbReference>
<dbReference type="InterPro" id="IPR050210">
    <property type="entry name" value="tRNA_Adenine-N(6)_MTase"/>
</dbReference>
<accession>A0A1G6A7Z4</accession>
<dbReference type="GO" id="GO:0008168">
    <property type="term" value="F:methyltransferase activity"/>
    <property type="evidence" value="ECO:0007669"/>
    <property type="project" value="UniProtKB-KW"/>
</dbReference>
<dbReference type="OrthoDB" id="5489421at2"/>
<dbReference type="Pfam" id="PF13847">
    <property type="entry name" value="Methyltransf_31"/>
    <property type="match status" value="1"/>
</dbReference>
<dbReference type="EMBL" id="FMXO01000001">
    <property type="protein sequence ID" value="SDB04163.1"/>
    <property type="molecule type" value="Genomic_DNA"/>
</dbReference>
<dbReference type="Gene3D" id="3.40.50.150">
    <property type="entry name" value="Vaccinia Virus protein VP39"/>
    <property type="match status" value="1"/>
</dbReference>
<evidence type="ECO:0000313" key="2">
    <source>
        <dbReference type="EMBL" id="SDB04163.1"/>
    </source>
</evidence>
<sequence length="249" mass="27161">MRQPENGFRFSVDALLLACFAAGRLPERVADLGTGCGVISLGLLLHYPEHDFQITGLDINPDMISAAGANARNLGFADRFTSVHGDVRNLADISRLQTNDCDLVLCNPPYRLLGQGRTPSAPAKCLAKFETDGRLEDFVRGASRILKTRGRLCMVHLPEHANRVLQVLNAHRLEPKRLCLVHPYKDKPASLLLLEARKGGNPGLSVEPPLILYARGESPAGQVNHATPEAISFCPFLRCNSSRAIHLAS</sequence>
<keyword evidence="2" id="KW-0489">Methyltransferase</keyword>
<dbReference type="InterPro" id="IPR029063">
    <property type="entry name" value="SAM-dependent_MTases_sf"/>
</dbReference>